<accession>A0AAN9E237</accession>
<evidence type="ECO:0000313" key="2">
    <source>
        <dbReference type="Proteomes" id="UP001372338"/>
    </source>
</evidence>
<reference evidence="1 2" key="1">
    <citation type="submission" date="2024-01" db="EMBL/GenBank/DDBJ databases">
        <title>The genomes of 5 underutilized Papilionoideae crops provide insights into root nodulation and disease resistanc.</title>
        <authorList>
            <person name="Yuan L."/>
        </authorList>
    </citation>
    <scope>NUCLEOTIDE SEQUENCE [LARGE SCALE GENOMIC DNA]</scope>
    <source>
        <strain evidence="1">ZHUSHIDOU_FW_LH</strain>
        <tissue evidence="1">Leaf</tissue>
    </source>
</reference>
<dbReference type="EMBL" id="JAYWIO010000008">
    <property type="protein sequence ID" value="KAK7245089.1"/>
    <property type="molecule type" value="Genomic_DNA"/>
</dbReference>
<evidence type="ECO:0000313" key="1">
    <source>
        <dbReference type="EMBL" id="KAK7245089.1"/>
    </source>
</evidence>
<keyword evidence="2" id="KW-1185">Reference proteome</keyword>
<gene>
    <name evidence="1" type="ORF">RIF29_39922</name>
</gene>
<organism evidence="1 2">
    <name type="scientific">Crotalaria pallida</name>
    <name type="common">Smooth rattlebox</name>
    <name type="synonym">Crotalaria striata</name>
    <dbReference type="NCBI Taxonomy" id="3830"/>
    <lineage>
        <taxon>Eukaryota</taxon>
        <taxon>Viridiplantae</taxon>
        <taxon>Streptophyta</taxon>
        <taxon>Embryophyta</taxon>
        <taxon>Tracheophyta</taxon>
        <taxon>Spermatophyta</taxon>
        <taxon>Magnoliopsida</taxon>
        <taxon>eudicotyledons</taxon>
        <taxon>Gunneridae</taxon>
        <taxon>Pentapetalae</taxon>
        <taxon>rosids</taxon>
        <taxon>fabids</taxon>
        <taxon>Fabales</taxon>
        <taxon>Fabaceae</taxon>
        <taxon>Papilionoideae</taxon>
        <taxon>50 kb inversion clade</taxon>
        <taxon>genistoids sensu lato</taxon>
        <taxon>core genistoids</taxon>
        <taxon>Crotalarieae</taxon>
        <taxon>Crotalaria</taxon>
    </lineage>
</organism>
<protein>
    <submittedName>
        <fullName evidence="1">Uncharacterized protein</fullName>
    </submittedName>
</protein>
<dbReference type="Proteomes" id="UP001372338">
    <property type="component" value="Unassembled WGS sequence"/>
</dbReference>
<dbReference type="AlphaFoldDB" id="A0AAN9E237"/>
<sequence length="307" mass="35031">MTGKYILLRCHLAILEFEMEAHDESFVHNVPIVVDKHYAADVMSCDTAGQRSSVMSDIQSYLERSRQRVHELVTALPGSSNVMQSFEEMHVEQVNIRHQRRRREGSFKTSTSVVQLAIPDDDVEIVNTNTISSYNSSIRSDFGRRGKRLVDNVVHNLSSEFNVVAVDAKVYLLQGLKLSKSRTKARGKRSKSQFELIRFGVRAEEQDILEQRIISRLKEMIDTYNPIAQVFKNARDRLQGDVVHELKLSNSTLKDSALHEFTTPESSSKSKMLEPSDKEMEDILGLRDFDTPKLSSSKENVHIKSEF</sequence>
<name>A0AAN9E237_CROPI</name>
<proteinExistence type="predicted"/>
<comment type="caution">
    <text evidence="1">The sequence shown here is derived from an EMBL/GenBank/DDBJ whole genome shotgun (WGS) entry which is preliminary data.</text>
</comment>